<dbReference type="AlphaFoldDB" id="A0A0D6MP96"/>
<dbReference type="PANTHER" id="PTHR12110">
    <property type="entry name" value="HYDROXYPYRUVATE ISOMERASE"/>
    <property type="match status" value="1"/>
</dbReference>
<dbReference type="InterPro" id="IPR050312">
    <property type="entry name" value="IolE/XylAMocC-like"/>
</dbReference>
<name>A0A0D6MP96_9PROT</name>
<dbReference type="STRING" id="1231623.Tasa_048_129"/>
<reference evidence="2 3" key="1">
    <citation type="submission" date="2012-10" db="EMBL/GenBank/DDBJ databases">
        <title>Genome sequencing of Tanticharoenia sakaeratensis NBRC 103193.</title>
        <authorList>
            <person name="Azuma Y."/>
            <person name="Hadano H."/>
            <person name="Hirakawa H."/>
            <person name="Matsushita K."/>
        </authorList>
    </citation>
    <scope>NUCLEOTIDE SEQUENCE [LARGE SCALE GENOMIC DNA]</scope>
    <source>
        <strain evidence="2 3">NBRC 103193</strain>
    </source>
</reference>
<protein>
    <submittedName>
        <fullName evidence="2">Myo-inositol catabolism protein</fullName>
    </submittedName>
</protein>
<dbReference type="PANTHER" id="PTHR12110:SF41">
    <property type="entry name" value="INOSOSE DEHYDRATASE"/>
    <property type="match status" value="1"/>
</dbReference>
<dbReference type="RefSeq" id="WP_048850681.1">
    <property type="nucleotide sequence ID" value="NZ_BALE01000048.1"/>
</dbReference>
<evidence type="ECO:0000313" key="2">
    <source>
        <dbReference type="EMBL" id="GAN55504.1"/>
    </source>
</evidence>
<dbReference type="Proteomes" id="UP000032679">
    <property type="component" value="Unassembled WGS sequence"/>
</dbReference>
<evidence type="ECO:0000313" key="3">
    <source>
        <dbReference type="Proteomes" id="UP000032679"/>
    </source>
</evidence>
<gene>
    <name evidence="2" type="ORF">Tasa_048_129</name>
</gene>
<dbReference type="Gene3D" id="3.20.20.150">
    <property type="entry name" value="Divalent-metal-dependent TIM barrel enzymes"/>
    <property type="match status" value="1"/>
</dbReference>
<dbReference type="SUPFAM" id="SSF51658">
    <property type="entry name" value="Xylose isomerase-like"/>
    <property type="match status" value="1"/>
</dbReference>
<dbReference type="InterPro" id="IPR013022">
    <property type="entry name" value="Xyl_isomerase-like_TIM-brl"/>
</dbReference>
<accession>A0A0D6MP96</accession>
<dbReference type="EMBL" id="BALE01000048">
    <property type="protein sequence ID" value="GAN55504.1"/>
    <property type="molecule type" value="Genomic_DNA"/>
</dbReference>
<proteinExistence type="predicted"/>
<dbReference type="InterPro" id="IPR036237">
    <property type="entry name" value="Xyl_isomerase-like_sf"/>
</dbReference>
<evidence type="ECO:0000259" key="1">
    <source>
        <dbReference type="Pfam" id="PF01261"/>
    </source>
</evidence>
<dbReference type="Pfam" id="PF01261">
    <property type="entry name" value="AP_endonuc_2"/>
    <property type="match status" value="1"/>
</dbReference>
<keyword evidence="3" id="KW-1185">Reference proteome</keyword>
<feature type="domain" description="Xylose isomerase-like TIM barrel" evidence="1">
    <location>
        <begin position="41"/>
        <end position="302"/>
    </location>
</feature>
<comment type="caution">
    <text evidence="2">The sequence shown here is derived from an EMBL/GenBank/DDBJ whole genome shotgun (WGS) entry which is preliminary data.</text>
</comment>
<organism evidence="2 3">
    <name type="scientific">Tanticharoenia sakaeratensis NBRC 103193</name>
    <dbReference type="NCBI Taxonomy" id="1231623"/>
    <lineage>
        <taxon>Bacteria</taxon>
        <taxon>Pseudomonadati</taxon>
        <taxon>Pseudomonadota</taxon>
        <taxon>Alphaproteobacteria</taxon>
        <taxon>Acetobacterales</taxon>
        <taxon>Acetobacteraceae</taxon>
        <taxon>Tanticharoenia</taxon>
    </lineage>
</organism>
<sequence length="307" mass="32975">MKFAVDLVTFYHPGFWGVESYEAVAAIAAADPRAFWTKLLDSVADAGVTGIELTFPPFDWRSAVAAFGSVDGVAAALSARGLVVASGFVVDLDRAPDLAGSAAQAHIVAETEAYARFVKACGGDVLVIGLPCRQTFNEQPPRFVDLASMGPLADLLNRMGAATARIGVRCALHTEAHSVFCAPRDVDLLMLLTDPRYVFFCPDPAHIILEGGDPLVVARRHTERIVIAHWKDATGPMPREVVIDHGIYDRHKPYFCPMGDGRVDWPAWATLMGAVTDAWSVLELDAAADPVAAIRDGRAFAQSMISA</sequence>
<dbReference type="OrthoDB" id="9804047at2"/>